<name>A0A8H9MDP2_9PSEU</name>
<evidence type="ECO:0000256" key="6">
    <source>
        <dbReference type="SAM" id="MobiDB-lite"/>
    </source>
</evidence>
<dbReference type="GO" id="GO:0043737">
    <property type="term" value="F:deoxyribonuclease V activity"/>
    <property type="evidence" value="ECO:0007669"/>
    <property type="project" value="TreeGrafter"/>
</dbReference>
<dbReference type="PANTHER" id="PTHR28511:SF1">
    <property type="entry name" value="ENDONUCLEASE V"/>
    <property type="match status" value="1"/>
</dbReference>
<dbReference type="Gene3D" id="3.30.2170.10">
    <property type="entry name" value="archaeoglobus fulgidus dsm 4304 superfamily"/>
    <property type="match status" value="1"/>
</dbReference>
<evidence type="ECO:0008006" key="9">
    <source>
        <dbReference type="Google" id="ProtNLM"/>
    </source>
</evidence>
<comment type="caution">
    <text evidence="7">The sequence shown here is derived from an EMBL/GenBank/DDBJ whole genome shotgun (WGS) entry which is preliminary data.</text>
</comment>
<keyword evidence="5" id="KW-0378">Hydrolase</keyword>
<dbReference type="Pfam" id="PF04493">
    <property type="entry name" value="Endonuclease_5"/>
    <property type="match status" value="1"/>
</dbReference>
<evidence type="ECO:0000256" key="3">
    <source>
        <dbReference type="ARBA" id="ARBA00022722"/>
    </source>
</evidence>
<protein>
    <recommendedName>
        <fullName evidence="9">Endonuclease V</fullName>
    </recommendedName>
</protein>
<proteinExistence type="predicted"/>
<evidence type="ECO:0000256" key="5">
    <source>
        <dbReference type="ARBA" id="ARBA00022801"/>
    </source>
</evidence>
<dbReference type="AlphaFoldDB" id="A0A8H9MDP2"/>
<dbReference type="GO" id="GO:0003727">
    <property type="term" value="F:single-stranded RNA binding"/>
    <property type="evidence" value="ECO:0007669"/>
    <property type="project" value="TreeGrafter"/>
</dbReference>
<gene>
    <name evidence="7" type="ORF">GCM10017566_51370</name>
</gene>
<reference evidence="7" key="2">
    <citation type="submission" date="2020-09" db="EMBL/GenBank/DDBJ databases">
        <authorList>
            <person name="Sun Q."/>
            <person name="Zhou Y."/>
        </authorList>
    </citation>
    <scope>NUCLEOTIDE SEQUENCE</scope>
    <source>
        <strain evidence="7">CGMCC 4.7679</strain>
    </source>
</reference>
<dbReference type="Proteomes" id="UP000658656">
    <property type="component" value="Unassembled WGS sequence"/>
</dbReference>
<keyword evidence="4" id="KW-0255">Endonuclease</keyword>
<dbReference type="EMBL" id="BNAV01000008">
    <property type="protein sequence ID" value="GHF71242.1"/>
    <property type="molecule type" value="Genomic_DNA"/>
</dbReference>
<organism evidence="7 8">
    <name type="scientific">Amycolatopsis bartoniae</name>
    <dbReference type="NCBI Taxonomy" id="941986"/>
    <lineage>
        <taxon>Bacteria</taxon>
        <taxon>Bacillati</taxon>
        <taxon>Actinomycetota</taxon>
        <taxon>Actinomycetes</taxon>
        <taxon>Pseudonocardiales</taxon>
        <taxon>Pseudonocardiaceae</taxon>
        <taxon>Amycolatopsis</taxon>
    </lineage>
</organism>
<feature type="compositionally biased region" description="Basic and acidic residues" evidence="6">
    <location>
        <begin position="1"/>
        <end position="14"/>
    </location>
</feature>
<dbReference type="GO" id="GO:0016891">
    <property type="term" value="F:RNA endonuclease activity producing 5'-phosphomonoesters, hydrolytic mechanism"/>
    <property type="evidence" value="ECO:0007669"/>
    <property type="project" value="TreeGrafter"/>
</dbReference>
<evidence type="ECO:0000313" key="8">
    <source>
        <dbReference type="Proteomes" id="UP000658656"/>
    </source>
</evidence>
<dbReference type="PANTHER" id="PTHR28511">
    <property type="entry name" value="ENDONUCLEASE V"/>
    <property type="match status" value="1"/>
</dbReference>
<evidence type="ECO:0000256" key="1">
    <source>
        <dbReference type="ARBA" id="ARBA00004496"/>
    </source>
</evidence>
<feature type="region of interest" description="Disordered" evidence="6">
    <location>
        <begin position="1"/>
        <end position="46"/>
    </location>
</feature>
<sequence length="106" mass="11601">MLFRGEVPRPRDETEAAGPQDGLRPLVGGHAEPGRERGDRSPVRLDGRAAGYAVRTQAGIKPVYVSPGHRVSVETAVELVLRLTPRYRLPEPVRAADHESTVARKD</sequence>
<evidence type="ECO:0000313" key="7">
    <source>
        <dbReference type="EMBL" id="GHF71242.1"/>
    </source>
</evidence>
<feature type="compositionally biased region" description="Basic and acidic residues" evidence="6">
    <location>
        <begin position="32"/>
        <end position="46"/>
    </location>
</feature>
<dbReference type="OrthoDB" id="9790916at2"/>
<keyword evidence="2" id="KW-0963">Cytoplasm</keyword>
<dbReference type="InterPro" id="IPR007581">
    <property type="entry name" value="Endonuclease-V"/>
</dbReference>
<evidence type="ECO:0000256" key="4">
    <source>
        <dbReference type="ARBA" id="ARBA00022759"/>
    </source>
</evidence>
<dbReference type="GO" id="GO:0006281">
    <property type="term" value="P:DNA repair"/>
    <property type="evidence" value="ECO:0007669"/>
    <property type="project" value="InterPro"/>
</dbReference>
<dbReference type="GO" id="GO:0005737">
    <property type="term" value="C:cytoplasm"/>
    <property type="evidence" value="ECO:0007669"/>
    <property type="project" value="UniProtKB-SubCell"/>
</dbReference>
<dbReference type="RefSeq" id="WP_145936454.1">
    <property type="nucleotide sequence ID" value="NZ_BNAV01000008.1"/>
</dbReference>
<keyword evidence="3" id="KW-0540">Nuclease</keyword>
<keyword evidence="8" id="KW-1185">Reference proteome</keyword>
<accession>A0A8H9MDP2</accession>
<comment type="subcellular location">
    <subcellularLocation>
        <location evidence="1">Cytoplasm</location>
    </subcellularLocation>
</comment>
<reference evidence="7" key="1">
    <citation type="journal article" date="2014" name="Int. J. Syst. Evol. Microbiol.">
        <title>Complete genome sequence of Corynebacterium casei LMG S-19264T (=DSM 44701T), isolated from a smear-ripened cheese.</title>
        <authorList>
            <consortium name="US DOE Joint Genome Institute (JGI-PGF)"/>
            <person name="Walter F."/>
            <person name="Albersmeier A."/>
            <person name="Kalinowski J."/>
            <person name="Ruckert C."/>
        </authorList>
    </citation>
    <scope>NUCLEOTIDE SEQUENCE</scope>
    <source>
        <strain evidence="7">CGMCC 4.7679</strain>
    </source>
</reference>
<evidence type="ECO:0000256" key="2">
    <source>
        <dbReference type="ARBA" id="ARBA00022490"/>
    </source>
</evidence>